<gene>
    <name evidence="2" type="ORF">EDEG_00793</name>
</gene>
<comment type="caution">
    <text evidence="2">The sequence shown here is derived from an EMBL/GenBank/DDBJ whole genome shotgun (WGS) entry which is preliminary data.</text>
</comment>
<sequence>MRRRYNDNISRQEDISFDKIEEMSILNKHLNRNNESFSELNSCIDDSEQSDRIFRQFSRTNSVTSLTKTDLNEFSDSDEILDVTEMRDLLISVKNLKSTTVSLAEIIGKLNTFWTFAYTLLMALMGIPSITIFLAVFICCITSLVNEFFYYKYIDVIEYLRLNILVTIFMILVMIVWVGAPASLCIIDDLIWPNNFKSHLYNIYNIIT</sequence>
<keyword evidence="1" id="KW-0812">Transmembrane</keyword>
<reference evidence="3" key="2">
    <citation type="submission" date="2015-07" db="EMBL/GenBank/DDBJ databases">
        <title>Contrasting host-pathogen interactions and genome evolution in two generalist and specialist microsporidian pathogens of mosquitoes.</title>
        <authorList>
            <consortium name="The Broad Institute Genomics Platform"/>
            <consortium name="The Broad Institute Genome Sequencing Center for Infectious Disease"/>
            <person name="Cuomo C.A."/>
            <person name="Sanscrainte N.D."/>
            <person name="Goldberg J.M."/>
            <person name="Heiman D."/>
            <person name="Young S."/>
            <person name="Zeng Q."/>
            <person name="Becnel J.J."/>
            <person name="Birren B.W."/>
        </authorList>
    </citation>
    <scope>NUCLEOTIDE SEQUENCE [LARGE SCALE GENOMIC DNA]</scope>
    <source>
        <strain evidence="3">USNM 41457</strain>
    </source>
</reference>
<feature type="transmembrane region" description="Helical" evidence="1">
    <location>
        <begin position="116"/>
        <end position="144"/>
    </location>
</feature>
<dbReference type="Proteomes" id="UP000003163">
    <property type="component" value="Unassembled WGS sequence"/>
</dbReference>
<keyword evidence="1" id="KW-1133">Transmembrane helix</keyword>
<proteinExistence type="predicted"/>
<dbReference type="VEuPathDB" id="MicrosporidiaDB:EDEG_00793"/>
<keyword evidence="3" id="KW-1185">Reference proteome</keyword>
<dbReference type="InParanoid" id="J8ZZR3"/>
<dbReference type="EMBL" id="AFBI03000009">
    <property type="protein sequence ID" value="EJW05123.1"/>
    <property type="molecule type" value="Genomic_DNA"/>
</dbReference>
<reference evidence="2 3" key="1">
    <citation type="submission" date="2011-08" db="EMBL/GenBank/DDBJ databases">
        <authorList>
            <person name="Liu Z.J."/>
            <person name="Shi F.L."/>
            <person name="Lu J.Q."/>
            <person name="Li M."/>
            <person name="Wang Z.L."/>
        </authorList>
    </citation>
    <scope>NUCLEOTIDE SEQUENCE [LARGE SCALE GENOMIC DNA]</scope>
    <source>
        <strain evidence="2 3">USNM 41457</strain>
    </source>
</reference>
<accession>J8ZZR3</accession>
<dbReference type="AlphaFoldDB" id="J8ZZR3"/>
<dbReference type="HOGENOM" id="CLU_1320872_0_0_1"/>
<name>J8ZZR3_EDHAE</name>
<organism evidence="2 3">
    <name type="scientific">Edhazardia aedis (strain USNM 41457)</name>
    <name type="common">Microsporidian parasite</name>
    <dbReference type="NCBI Taxonomy" id="1003232"/>
    <lineage>
        <taxon>Eukaryota</taxon>
        <taxon>Fungi</taxon>
        <taxon>Fungi incertae sedis</taxon>
        <taxon>Microsporidia</taxon>
        <taxon>Edhazardia</taxon>
    </lineage>
</organism>
<evidence type="ECO:0000313" key="2">
    <source>
        <dbReference type="EMBL" id="EJW05123.1"/>
    </source>
</evidence>
<feature type="transmembrane region" description="Helical" evidence="1">
    <location>
        <begin position="164"/>
        <end position="187"/>
    </location>
</feature>
<evidence type="ECO:0000313" key="3">
    <source>
        <dbReference type="Proteomes" id="UP000003163"/>
    </source>
</evidence>
<keyword evidence="1" id="KW-0472">Membrane</keyword>
<evidence type="ECO:0000256" key="1">
    <source>
        <dbReference type="SAM" id="Phobius"/>
    </source>
</evidence>
<protein>
    <submittedName>
        <fullName evidence="2">Uncharacterized protein</fullName>
    </submittedName>
</protein>